<sequence length="197" mass="23208">MKIHMQVKNSLWMRMIVMCICLGSYAQQNNDQTMYTLEQAQAFAESETVLQEWFKDMETPGITILDGEMIFSKEALKLIEDVAYRKSIYKKDSYTFTDVKSSLEKLELQKAFWQMIGLYPENKEAILQYIYAYDGVIPTDKVVTASFYTYAFFDPEITTIKNGKPEVLRPDIFEEYLRRTNEIVSYIKYFRTVSEEN</sequence>
<evidence type="ECO:0000313" key="3">
    <source>
        <dbReference type="Proteomes" id="UP000515514"/>
    </source>
</evidence>
<evidence type="ECO:0000313" key="2">
    <source>
        <dbReference type="EMBL" id="QNJ97290.1"/>
    </source>
</evidence>
<feature type="signal peptide" evidence="1">
    <location>
        <begin position="1"/>
        <end position="26"/>
    </location>
</feature>
<proteinExistence type="predicted"/>
<dbReference type="Proteomes" id="UP000515514">
    <property type="component" value="Chromosome"/>
</dbReference>
<name>A0A7G8PSH4_9FLAO</name>
<dbReference type="KEGG" id="alti:ALE3EI_0713"/>
<reference evidence="2 3" key="1">
    <citation type="submission" date="2020-04" db="EMBL/GenBank/DDBJ databases">
        <title>Genome sequence of Altibacter aquimarinus strain ALE3EI.</title>
        <authorList>
            <person name="Oh H.-M."/>
            <person name="Jang D."/>
        </authorList>
    </citation>
    <scope>NUCLEOTIDE SEQUENCE [LARGE SCALE GENOMIC DNA]</scope>
    <source>
        <strain evidence="2 3">ALE3EI</strain>
    </source>
</reference>
<dbReference type="RefSeq" id="WP_186990925.1">
    <property type="nucleotide sequence ID" value="NZ_CP052909.1"/>
</dbReference>
<keyword evidence="1" id="KW-0732">Signal</keyword>
<accession>A0A7G8PSH4</accession>
<protein>
    <submittedName>
        <fullName evidence="2">Uncharacterized protein</fullName>
    </submittedName>
</protein>
<feature type="chain" id="PRO_5028872065" evidence="1">
    <location>
        <begin position="27"/>
        <end position="197"/>
    </location>
</feature>
<dbReference type="EMBL" id="CP052909">
    <property type="protein sequence ID" value="QNJ97290.1"/>
    <property type="molecule type" value="Genomic_DNA"/>
</dbReference>
<evidence type="ECO:0000256" key="1">
    <source>
        <dbReference type="SAM" id="SignalP"/>
    </source>
</evidence>
<organism evidence="2 3">
    <name type="scientific">Constantimarinum furrinae</name>
    <dbReference type="NCBI Taxonomy" id="2562285"/>
    <lineage>
        <taxon>Bacteria</taxon>
        <taxon>Pseudomonadati</taxon>
        <taxon>Bacteroidota</taxon>
        <taxon>Flavobacteriia</taxon>
        <taxon>Flavobacteriales</taxon>
        <taxon>Flavobacteriaceae</taxon>
        <taxon>Altibacter/Constantimarinum group</taxon>
        <taxon>Constantimarinum</taxon>
    </lineage>
</organism>
<gene>
    <name evidence="2" type="ORF">ALE3EI_0713</name>
</gene>
<dbReference type="AlphaFoldDB" id="A0A7G8PSH4"/>
<keyword evidence="3" id="KW-1185">Reference proteome</keyword>